<comment type="caution">
    <text evidence="3">The sequence shown here is derived from an EMBL/GenBank/DDBJ whole genome shotgun (WGS) entry which is preliminary data.</text>
</comment>
<keyword evidence="1" id="KW-0805">Transcription regulation</keyword>
<reference evidence="3 4" key="1">
    <citation type="submission" date="2019-10" db="EMBL/GenBank/DDBJ databases">
        <title>Nocardia macrotermitis sp. nov. and Nocardia aurantia sp. nov., isolated from the gut of fungus growing-termite Macrotermes natalensis.</title>
        <authorList>
            <person name="Benndorf R."/>
            <person name="Schwitalla J."/>
            <person name="Martin K."/>
            <person name="De Beer W."/>
            <person name="Kaster A.-K."/>
            <person name="Vollmers J."/>
            <person name="Poulsen M."/>
            <person name="Beemelmanns C."/>
        </authorList>
    </citation>
    <scope>NUCLEOTIDE SEQUENCE [LARGE SCALE GENOMIC DNA]</scope>
    <source>
        <strain evidence="3 4">RB20</strain>
    </source>
</reference>
<evidence type="ECO:0000313" key="3">
    <source>
        <dbReference type="EMBL" id="MQY22168.1"/>
    </source>
</evidence>
<dbReference type="EMBL" id="WEGK01000012">
    <property type="protein sequence ID" value="MQY22168.1"/>
    <property type="molecule type" value="Genomic_DNA"/>
</dbReference>
<dbReference type="InterPro" id="IPR036388">
    <property type="entry name" value="WH-like_DNA-bd_sf"/>
</dbReference>
<keyword evidence="2" id="KW-0804">Transcription</keyword>
<dbReference type="InterPro" id="IPR029016">
    <property type="entry name" value="GAF-like_dom_sf"/>
</dbReference>
<accession>A0A7K0D8Y4</accession>
<dbReference type="AlphaFoldDB" id="A0A7K0D8Y4"/>
<dbReference type="Proteomes" id="UP000438448">
    <property type="component" value="Unassembled WGS sequence"/>
</dbReference>
<proteinExistence type="predicted"/>
<organism evidence="3 4">
    <name type="scientific">Nocardia macrotermitis</name>
    <dbReference type="NCBI Taxonomy" id="2585198"/>
    <lineage>
        <taxon>Bacteria</taxon>
        <taxon>Bacillati</taxon>
        <taxon>Actinomycetota</taxon>
        <taxon>Actinomycetes</taxon>
        <taxon>Mycobacteriales</taxon>
        <taxon>Nocardiaceae</taxon>
        <taxon>Nocardia</taxon>
    </lineage>
</organism>
<evidence type="ECO:0000313" key="4">
    <source>
        <dbReference type="Proteomes" id="UP000438448"/>
    </source>
</evidence>
<name>A0A7K0D8Y4_9NOCA</name>
<dbReference type="Gene3D" id="1.10.10.10">
    <property type="entry name" value="Winged helix-like DNA-binding domain superfamily/Winged helix DNA-binding domain"/>
    <property type="match status" value="1"/>
</dbReference>
<evidence type="ECO:0000256" key="1">
    <source>
        <dbReference type="ARBA" id="ARBA00023015"/>
    </source>
</evidence>
<evidence type="ECO:0008006" key="5">
    <source>
        <dbReference type="Google" id="ProtNLM"/>
    </source>
</evidence>
<protein>
    <recommendedName>
        <fullName evidence="5">Transcriptional regulator</fullName>
    </recommendedName>
</protein>
<evidence type="ECO:0000256" key="2">
    <source>
        <dbReference type="ARBA" id="ARBA00023163"/>
    </source>
</evidence>
<keyword evidence="4" id="KW-1185">Reference proteome</keyword>
<gene>
    <name evidence="3" type="ORF">NRB20_52810</name>
</gene>
<sequence>MPQSRTLTQQRAALEQEWARWAIPHAPAPEPLAHTTSGHTTLRSEVAQSWQRSLTTVDPERRAAPADDDEIATRWAHSPLRAPVTALADELHSITDDSGFTACVTDERGTILWVSGGRVLRRRAEKLNFAPGGRWDEPHMGTNAMSLALTTGQPATVFSAEHLLAALHSWVCYSAPINAPDGRRLGVIDLSTSWERSHPLALSTVRALATAIRSQLPADLPGEQPGIRLQCLGAATLSRAGCPVRLRPRQLEILTLLALEPDGFTPQRLQTAIYGDRPVGAGTLKADVSHLRHATGGQIASRRYLLNRPISCDAVDLLGALAAGDVSAALRLYRGPLLPGSDTPGIVRWRESIAVSVRTAVLESPCAAHAVQLGIRCPEDAQIHEHALGLLAPGDSRRPEVTARLHAALTD</sequence>
<dbReference type="RefSeq" id="WP_194290008.1">
    <property type="nucleotide sequence ID" value="NZ_WEGK01000012.1"/>
</dbReference>
<dbReference type="Gene3D" id="3.30.450.40">
    <property type="match status" value="1"/>
</dbReference>